<proteinExistence type="predicted"/>
<evidence type="ECO:0000313" key="3">
    <source>
        <dbReference type="Proteomes" id="UP001230035"/>
    </source>
</evidence>
<keyword evidence="1" id="KW-0732">Signal</keyword>
<feature type="signal peptide" evidence="1">
    <location>
        <begin position="1"/>
        <end position="18"/>
    </location>
</feature>
<organism evidence="2 3">
    <name type="scientific">Flavobacterium sedimenticola</name>
    <dbReference type="NCBI Taxonomy" id="3043286"/>
    <lineage>
        <taxon>Bacteria</taxon>
        <taxon>Pseudomonadati</taxon>
        <taxon>Bacteroidota</taxon>
        <taxon>Flavobacteriia</taxon>
        <taxon>Flavobacteriales</taxon>
        <taxon>Flavobacteriaceae</taxon>
        <taxon>Flavobacterium</taxon>
    </lineage>
</organism>
<gene>
    <name evidence="2" type="ORF">QHT84_06000</name>
</gene>
<keyword evidence="3" id="KW-1185">Reference proteome</keyword>
<protein>
    <recommendedName>
        <fullName evidence="4">GLPGLI family protein</fullName>
    </recommendedName>
</protein>
<dbReference type="RefSeq" id="WP_283238645.1">
    <property type="nucleotide sequence ID" value="NZ_JASGBP010000002.1"/>
</dbReference>
<dbReference type="Proteomes" id="UP001230035">
    <property type="component" value="Unassembled WGS sequence"/>
</dbReference>
<name>A0ABT6XPE0_9FLAO</name>
<evidence type="ECO:0000256" key="1">
    <source>
        <dbReference type="SAM" id="SignalP"/>
    </source>
</evidence>
<dbReference type="EMBL" id="JASGBP010000002">
    <property type="protein sequence ID" value="MDI9256961.1"/>
    <property type="molecule type" value="Genomic_DNA"/>
</dbReference>
<evidence type="ECO:0008006" key="4">
    <source>
        <dbReference type="Google" id="ProtNLM"/>
    </source>
</evidence>
<accession>A0ABT6XPE0</accession>
<reference evidence="2 3" key="1">
    <citation type="submission" date="2023-05" db="EMBL/GenBank/DDBJ databases">
        <title>Flavobacterium sedimenti sp. nov., isolated from the sediment.</title>
        <authorList>
            <person name="Wu N."/>
        </authorList>
    </citation>
    <scope>NUCLEOTIDE SEQUENCE [LARGE SCALE GENOMIC DNA]</scope>
    <source>
        <strain evidence="2 3">YZ-48</strain>
    </source>
</reference>
<sequence>MKNIALFFIVSSLLTVNAQTTENNPKVVAATSNSEIRYYYFPNMEAYYDMENQVFRYQHNKTWMVSPQLPPNYGGYSLYKNERVVLTDYYGDHPEQFIKEHRKQYPYNPKGRIKRPQPEFNDNFTAVLE</sequence>
<comment type="caution">
    <text evidence="2">The sequence shown here is derived from an EMBL/GenBank/DDBJ whole genome shotgun (WGS) entry which is preliminary data.</text>
</comment>
<evidence type="ECO:0000313" key="2">
    <source>
        <dbReference type="EMBL" id="MDI9256961.1"/>
    </source>
</evidence>
<feature type="chain" id="PRO_5045250864" description="GLPGLI family protein" evidence="1">
    <location>
        <begin position="19"/>
        <end position="129"/>
    </location>
</feature>